<evidence type="ECO:0000256" key="3">
    <source>
        <dbReference type="ARBA" id="ARBA00022454"/>
    </source>
</evidence>
<keyword evidence="11" id="KW-1185">Reference proteome</keyword>
<proteinExistence type="predicted"/>
<dbReference type="GO" id="GO:0005694">
    <property type="term" value="C:chromosome"/>
    <property type="evidence" value="ECO:0007669"/>
    <property type="project" value="UniProtKB-SubCell"/>
</dbReference>
<evidence type="ECO:0000256" key="1">
    <source>
        <dbReference type="ARBA" id="ARBA00004123"/>
    </source>
</evidence>
<organism evidence="10 11">
    <name type="scientific">Drosophila willistoni</name>
    <name type="common">Fruit fly</name>
    <dbReference type="NCBI Taxonomy" id="7260"/>
    <lineage>
        <taxon>Eukaryota</taxon>
        <taxon>Metazoa</taxon>
        <taxon>Ecdysozoa</taxon>
        <taxon>Arthropoda</taxon>
        <taxon>Hexapoda</taxon>
        <taxon>Insecta</taxon>
        <taxon>Pterygota</taxon>
        <taxon>Neoptera</taxon>
        <taxon>Endopterygota</taxon>
        <taxon>Diptera</taxon>
        <taxon>Brachycera</taxon>
        <taxon>Muscomorpha</taxon>
        <taxon>Ephydroidea</taxon>
        <taxon>Drosophilidae</taxon>
        <taxon>Drosophila</taxon>
        <taxon>Sophophora</taxon>
    </lineage>
</organism>
<evidence type="ECO:0000256" key="2">
    <source>
        <dbReference type="ARBA" id="ARBA00004286"/>
    </source>
</evidence>
<evidence type="ECO:0000259" key="9">
    <source>
        <dbReference type="Pfam" id="PF09666"/>
    </source>
</evidence>
<feature type="compositionally biased region" description="Acidic residues" evidence="8">
    <location>
        <begin position="559"/>
        <end position="571"/>
    </location>
</feature>
<feature type="domain" description="Sororin-like middle region" evidence="9">
    <location>
        <begin position="340"/>
        <end position="480"/>
    </location>
</feature>
<comment type="subcellular location">
    <subcellularLocation>
        <location evidence="2">Chromosome</location>
    </subcellularLocation>
    <subcellularLocation>
        <location evidence="1">Nucleus</location>
    </subcellularLocation>
</comment>
<feature type="region of interest" description="Disordered" evidence="8">
    <location>
        <begin position="525"/>
        <end position="544"/>
    </location>
</feature>
<feature type="non-terminal residue" evidence="10">
    <location>
        <position position="1"/>
    </location>
</feature>
<dbReference type="HOGENOM" id="CLU_021996_0_0_1"/>
<feature type="compositionally biased region" description="Polar residues" evidence="8">
    <location>
        <begin position="319"/>
        <end position="338"/>
    </location>
</feature>
<dbReference type="AlphaFoldDB" id="B4N8R4"/>
<dbReference type="Pfam" id="PF09666">
    <property type="entry name" value="Sororin_middle"/>
    <property type="match status" value="1"/>
</dbReference>
<keyword evidence="7" id="KW-0131">Cell cycle</keyword>
<dbReference type="EMBL" id="CH964232">
    <property type="protein sequence ID" value="EDW81515.2"/>
    <property type="molecule type" value="Genomic_DNA"/>
</dbReference>
<reference evidence="10 11" key="1">
    <citation type="journal article" date="2007" name="Nature">
        <title>Evolution of genes and genomes on the Drosophila phylogeny.</title>
        <authorList>
            <consortium name="Drosophila 12 Genomes Consortium"/>
            <person name="Clark A.G."/>
            <person name="Eisen M.B."/>
            <person name="Smith D.R."/>
            <person name="Bergman C.M."/>
            <person name="Oliver B."/>
            <person name="Markow T.A."/>
            <person name="Kaufman T.C."/>
            <person name="Kellis M."/>
            <person name="Gelbart W."/>
            <person name="Iyer V.N."/>
            <person name="Pollard D.A."/>
            <person name="Sackton T.B."/>
            <person name="Larracuente A.M."/>
            <person name="Singh N.D."/>
            <person name="Abad J.P."/>
            <person name="Abt D.N."/>
            <person name="Adryan B."/>
            <person name="Aguade M."/>
            <person name="Akashi H."/>
            <person name="Anderson W.W."/>
            <person name="Aquadro C.F."/>
            <person name="Ardell D.H."/>
            <person name="Arguello R."/>
            <person name="Artieri C.G."/>
            <person name="Barbash D.A."/>
            <person name="Barker D."/>
            <person name="Barsanti P."/>
            <person name="Batterham P."/>
            <person name="Batzoglou S."/>
            <person name="Begun D."/>
            <person name="Bhutkar A."/>
            <person name="Blanco E."/>
            <person name="Bosak S.A."/>
            <person name="Bradley R.K."/>
            <person name="Brand A.D."/>
            <person name="Brent M.R."/>
            <person name="Brooks A.N."/>
            <person name="Brown R.H."/>
            <person name="Butlin R.K."/>
            <person name="Caggese C."/>
            <person name="Calvi B.R."/>
            <person name="Bernardo de Carvalho A."/>
            <person name="Caspi A."/>
            <person name="Castrezana S."/>
            <person name="Celniker S.E."/>
            <person name="Chang J.L."/>
            <person name="Chapple C."/>
            <person name="Chatterji S."/>
            <person name="Chinwalla A."/>
            <person name="Civetta A."/>
            <person name="Clifton S.W."/>
            <person name="Comeron J.M."/>
            <person name="Costello J.C."/>
            <person name="Coyne J.A."/>
            <person name="Daub J."/>
            <person name="David R.G."/>
            <person name="Delcher A.L."/>
            <person name="Delehaunty K."/>
            <person name="Do C.B."/>
            <person name="Ebling H."/>
            <person name="Edwards K."/>
            <person name="Eickbush T."/>
            <person name="Evans J.D."/>
            <person name="Filipski A."/>
            <person name="Findeiss S."/>
            <person name="Freyhult E."/>
            <person name="Fulton L."/>
            <person name="Fulton R."/>
            <person name="Garcia A.C."/>
            <person name="Gardiner A."/>
            <person name="Garfield D.A."/>
            <person name="Garvin B.E."/>
            <person name="Gibson G."/>
            <person name="Gilbert D."/>
            <person name="Gnerre S."/>
            <person name="Godfrey J."/>
            <person name="Good R."/>
            <person name="Gotea V."/>
            <person name="Gravely B."/>
            <person name="Greenberg A.J."/>
            <person name="Griffiths-Jones S."/>
            <person name="Gross S."/>
            <person name="Guigo R."/>
            <person name="Gustafson E.A."/>
            <person name="Haerty W."/>
            <person name="Hahn M.W."/>
            <person name="Halligan D.L."/>
            <person name="Halpern A.L."/>
            <person name="Halter G.M."/>
            <person name="Han M.V."/>
            <person name="Heger A."/>
            <person name="Hillier L."/>
            <person name="Hinrichs A.S."/>
            <person name="Holmes I."/>
            <person name="Hoskins R.A."/>
            <person name="Hubisz M.J."/>
            <person name="Hultmark D."/>
            <person name="Huntley M.A."/>
            <person name="Jaffe D.B."/>
            <person name="Jagadeeshan S."/>
            <person name="Jeck W.R."/>
            <person name="Johnson J."/>
            <person name="Jones C.D."/>
            <person name="Jordan W.C."/>
            <person name="Karpen G.H."/>
            <person name="Kataoka E."/>
            <person name="Keightley P.D."/>
            <person name="Kheradpour P."/>
            <person name="Kirkness E.F."/>
            <person name="Koerich L.B."/>
            <person name="Kristiansen K."/>
            <person name="Kudrna D."/>
            <person name="Kulathinal R.J."/>
            <person name="Kumar S."/>
            <person name="Kwok R."/>
            <person name="Lander E."/>
            <person name="Langley C.H."/>
            <person name="Lapoint R."/>
            <person name="Lazzaro B.P."/>
            <person name="Lee S.J."/>
            <person name="Levesque L."/>
            <person name="Li R."/>
            <person name="Lin C.F."/>
            <person name="Lin M.F."/>
            <person name="Lindblad-Toh K."/>
            <person name="Llopart A."/>
            <person name="Long M."/>
            <person name="Low L."/>
            <person name="Lozovsky E."/>
            <person name="Lu J."/>
            <person name="Luo M."/>
            <person name="Machado C.A."/>
            <person name="Makalowski W."/>
            <person name="Marzo M."/>
            <person name="Matsuda M."/>
            <person name="Matzkin L."/>
            <person name="McAllister B."/>
            <person name="McBride C.S."/>
            <person name="McKernan B."/>
            <person name="McKernan K."/>
            <person name="Mendez-Lago M."/>
            <person name="Minx P."/>
            <person name="Mollenhauer M.U."/>
            <person name="Montooth K."/>
            <person name="Mount S.M."/>
            <person name="Mu X."/>
            <person name="Myers E."/>
            <person name="Negre B."/>
            <person name="Newfeld S."/>
            <person name="Nielsen R."/>
            <person name="Noor M.A."/>
            <person name="O'Grady P."/>
            <person name="Pachter L."/>
            <person name="Papaceit M."/>
            <person name="Parisi M.J."/>
            <person name="Parisi M."/>
            <person name="Parts L."/>
            <person name="Pedersen J.S."/>
            <person name="Pesole G."/>
            <person name="Phillippy A.M."/>
            <person name="Ponting C.P."/>
            <person name="Pop M."/>
            <person name="Porcelli D."/>
            <person name="Powell J.R."/>
            <person name="Prohaska S."/>
            <person name="Pruitt K."/>
            <person name="Puig M."/>
            <person name="Quesneville H."/>
            <person name="Ram K.R."/>
            <person name="Rand D."/>
            <person name="Rasmussen M.D."/>
            <person name="Reed L.K."/>
            <person name="Reenan R."/>
            <person name="Reily A."/>
            <person name="Remington K.A."/>
            <person name="Rieger T.T."/>
            <person name="Ritchie M.G."/>
            <person name="Robin C."/>
            <person name="Rogers Y.H."/>
            <person name="Rohde C."/>
            <person name="Rozas J."/>
            <person name="Rubenfield M.J."/>
            <person name="Ruiz A."/>
            <person name="Russo S."/>
            <person name="Salzberg S.L."/>
            <person name="Sanchez-Gracia A."/>
            <person name="Saranga D.J."/>
            <person name="Sato H."/>
            <person name="Schaeffer S.W."/>
            <person name="Schatz M.C."/>
            <person name="Schlenke T."/>
            <person name="Schwartz R."/>
            <person name="Segarra C."/>
            <person name="Singh R.S."/>
            <person name="Sirot L."/>
            <person name="Sirota M."/>
            <person name="Sisneros N.B."/>
            <person name="Smith C.D."/>
            <person name="Smith T.F."/>
            <person name="Spieth J."/>
            <person name="Stage D.E."/>
            <person name="Stark A."/>
            <person name="Stephan W."/>
            <person name="Strausberg R.L."/>
            <person name="Strempel S."/>
            <person name="Sturgill D."/>
            <person name="Sutton G."/>
            <person name="Sutton G.G."/>
            <person name="Tao W."/>
            <person name="Teichmann S."/>
            <person name="Tobari Y.N."/>
            <person name="Tomimura Y."/>
            <person name="Tsolas J.M."/>
            <person name="Valente V.L."/>
            <person name="Venter E."/>
            <person name="Venter J.C."/>
            <person name="Vicario S."/>
            <person name="Vieira F.G."/>
            <person name="Vilella A.J."/>
            <person name="Villasante A."/>
            <person name="Walenz B."/>
            <person name="Wang J."/>
            <person name="Wasserman M."/>
            <person name="Watts T."/>
            <person name="Wilson D."/>
            <person name="Wilson R.K."/>
            <person name="Wing R.A."/>
            <person name="Wolfner M.F."/>
            <person name="Wong A."/>
            <person name="Wong G.K."/>
            <person name="Wu C.I."/>
            <person name="Wu G."/>
            <person name="Yamamoto D."/>
            <person name="Yang H.P."/>
            <person name="Yang S.P."/>
            <person name="Yorke J.A."/>
            <person name="Yoshida K."/>
            <person name="Zdobnov E."/>
            <person name="Zhang P."/>
            <person name="Zhang Y."/>
            <person name="Zimin A.V."/>
            <person name="Baldwin J."/>
            <person name="Abdouelleil A."/>
            <person name="Abdulkadir J."/>
            <person name="Abebe A."/>
            <person name="Abera B."/>
            <person name="Abreu J."/>
            <person name="Acer S.C."/>
            <person name="Aftuck L."/>
            <person name="Alexander A."/>
            <person name="An P."/>
            <person name="Anderson E."/>
            <person name="Anderson S."/>
            <person name="Arachi H."/>
            <person name="Azer M."/>
            <person name="Bachantsang P."/>
            <person name="Barry A."/>
            <person name="Bayul T."/>
            <person name="Berlin A."/>
            <person name="Bessette D."/>
            <person name="Bloom T."/>
            <person name="Blye J."/>
            <person name="Boguslavskiy L."/>
            <person name="Bonnet C."/>
            <person name="Boukhgalter B."/>
            <person name="Bourzgui I."/>
            <person name="Brown A."/>
            <person name="Cahill P."/>
            <person name="Channer S."/>
            <person name="Cheshatsang Y."/>
            <person name="Chuda L."/>
            <person name="Citroen M."/>
            <person name="Collymore A."/>
            <person name="Cooke P."/>
            <person name="Costello M."/>
            <person name="D'Aco K."/>
            <person name="Daza R."/>
            <person name="De Haan G."/>
            <person name="DeGray S."/>
            <person name="DeMaso C."/>
            <person name="Dhargay N."/>
            <person name="Dooley K."/>
            <person name="Dooley E."/>
            <person name="Doricent M."/>
            <person name="Dorje P."/>
            <person name="Dorjee K."/>
            <person name="Dupes A."/>
            <person name="Elong R."/>
            <person name="Falk J."/>
            <person name="Farina A."/>
            <person name="Faro S."/>
            <person name="Ferguson D."/>
            <person name="Fisher S."/>
            <person name="Foley C.D."/>
            <person name="Franke A."/>
            <person name="Friedrich D."/>
            <person name="Gadbois L."/>
            <person name="Gearin G."/>
            <person name="Gearin C.R."/>
            <person name="Giannoukos G."/>
            <person name="Goode T."/>
            <person name="Graham J."/>
            <person name="Grandbois E."/>
            <person name="Grewal S."/>
            <person name="Gyaltsen K."/>
            <person name="Hafez N."/>
            <person name="Hagos B."/>
            <person name="Hall J."/>
            <person name="Henson C."/>
            <person name="Hollinger A."/>
            <person name="Honan T."/>
            <person name="Huard M.D."/>
            <person name="Hughes L."/>
            <person name="Hurhula B."/>
            <person name="Husby M.E."/>
            <person name="Kamat A."/>
            <person name="Kanga B."/>
            <person name="Kashin S."/>
            <person name="Khazanovich D."/>
            <person name="Kisner P."/>
            <person name="Lance K."/>
            <person name="Lara M."/>
            <person name="Lee W."/>
            <person name="Lennon N."/>
            <person name="Letendre F."/>
            <person name="LeVine R."/>
            <person name="Lipovsky A."/>
            <person name="Liu X."/>
            <person name="Liu J."/>
            <person name="Liu S."/>
            <person name="Lokyitsang T."/>
            <person name="Lokyitsang Y."/>
            <person name="Lubonja R."/>
            <person name="Lui A."/>
            <person name="MacDonald P."/>
            <person name="Magnisalis V."/>
            <person name="Maru K."/>
            <person name="Matthews C."/>
            <person name="McCusker W."/>
            <person name="McDonough S."/>
            <person name="Mehta T."/>
            <person name="Meldrim J."/>
            <person name="Meneus L."/>
            <person name="Mihai O."/>
            <person name="Mihalev A."/>
            <person name="Mihova T."/>
            <person name="Mittelman R."/>
            <person name="Mlenga V."/>
            <person name="Montmayeur A."/>
            <person name="Mulrain L."/>
            <person name="Navidi A."/>
            <person name="Naylor J."/>
            <person name="Negash T."/>
            <person name="Nguyen T."/>
            <person name="Nguyen N."/>
            <person name="Nicol R."/>
            <person name="Norbu C."/>
            <person name="Norbu N."/>
            <person name="Novod N."/>
            <person name="O'Neill B."/>
            <person name="Osman S."/>
            <person name="Markiewicz E."/>
            <person name="Oyono O.L."/>
            <person name="Patti C."/>
            <person name="Phunkhang P."/>
            <person name="Pierre F."/>
            <person name="Priest M."/>
            <person name="Raghuraman S."/>
            <person name="Rege F."/>
            <person name="Reyes R."/>
            <person name="Rise C."/>
            <person name="Rogov P."/>
            <person name="Ross K."/>
            <person name="Ryan E."/>
            <person name="Settipalli S."/>
            <person name="Shea T."/>
            <person name="Sherpa N."/>
            <person name="Shi L."/>
            <person name="Shih D."/>
            <person name="Sparrow T."/>
            <person name="Spaulding J."/>
            <person name="Stalker J."/>
            <person name="Stange-Thomann N."/>
            <person name="Stavropoulos S."/>
            <person name="Stone C."/>
            <person name="Strader C."/>
            <person name="Tesfaye S."/>
            <person name="Thomson T."/>
            <person name="Thoulutsang Y."/>
            <person name="Thoulutsang D."/>
            <person name="Topham K."/>
            <person name="Topping I."/>
            <person name="Tsamla T."/>
            <person name="Vassiliev H."/>
            <person name="Vo A."/>
            <person name="Wangchuk T."/>
            <person name="Wangdi T."/>
            <person name="Weiand M."/>
            <person name="Wilkinson J."/>
            <person name="Wilson A."/>
            <person name="Yadav S."/>
            <person name="Young G."/>
            <person name="Yu Q."/>
            <person name="Zembek L."/>
            <person name="Zhong D."/>
            <person name="Zimmer A."/>
            <person name="Zwirko Z."/>
            <person name="Jaffe D.B."/>
            <person name="Alvarez P."/>
            <person name="Brockman W."/>
            <person name="Butler J."/>
            <person name="Chin C."/>
            <person name="Gnerre S."/>
            <person name="Grabherr M."/>
            <person name="Kleber M."/>
            <person name="Mauceli E."/>
            <person name="MacCallum I."/>
        </authorList>
    </citation>
    <scope>NUCLEOTIDE SEQUENCE [LARGE SCALE GENOMIC DNA]</scope>
    <source>
        <strain evidence="11">Tucson 14030-0811.24</strain>
    </source>
</reference>
<evidence type="ECO:0000256" key="4">
    <source>
        <dbReference type="ARBA" id="ARBA00022618"/>
    </source>
</evidence>
<feature type="region of interest" description="Disordered" evidence="8">
    <location>
        <begin position="260"/>
        <end position="280"/>
    </location>
</feature>
<feature type="region of interest" description="Disordered" evidence="8">
    <location>
        <begin position="316"/>
        <end position="345"/>
    </location>
</feature>
<keyword evidence="3" id="KW-0158">Chromosome</keyword>
<keyword evidence="5" id="KW-0498">Mitosis</keyword>
<protein>
    <recommendedName>
        <fullName evidence="9">Sororin-like middle region domain-containing protein</fullName>
    </recommendedName>
</protein>
<dbReference type="FunCoup" id="B4N8R4">
    <property type="interactions" value="41"/>
</dbReference>
<dbReference type="Proteomes" id="UP000007798">
    <property type="component" value="Unassembled WGS sequence"/>
</dbReference>
<dbReference type="KEGG" id="dwi:6647889"/>
<evidence type="ECO:0000313" key="10">
    <source>
        <dbReference type="EMBL" id="EDW81515.2"/>
    </source>
</evidence>
<dbReference type="GO" id="GO:0051301">
    <property type="term" value="P:cell division"/>
    <property type="evidence" value="ECO:0007669"/>
    <property type="project" value="UniProtKB-KW"/>
</dbReference>
<evidence type="ECO:0000313" key="11">
    <source>
        <dbReference type="Proteomes" id="UP000007798"/>
    </source>
</evidence>
<keyword evidence="4" id="KW-0132">Cell division</keyword>
<dbReference type="GO" id="GO:0005634">
    <property type="term" value="C:nucleus"/>
    <property type="evidence" value="ECO:0007669"/>
    <property type="project" value="UniProtKB-SubCell"/>
</dbReference>
<feature type="region of interest" description="Disordered" evidence="8">
    <location>
        <begin position="387"/>
        <end position="421"/>
    </location>
</feature>
<sequence length="614" mass="69921">TSREPRFFHRDQPPTRTRSSVTRNVYEFLSESQIEDPQEHKDPAEDIIKKMVNDGRACIMTRTRKAGQFRAKPVKRKVRAVGKRRVCSLEDARPEKRQPAMSPIFELDAYSNEQQTPSPPILHKVPRIMSPIYELEDDSDDQETFPPPITPIVQKAPQAMSPIYELDANSSEEDEPNPIQVLAQVHVPSPETHKSVTEPSAYSHLARSVILNQTQNHNNLTSPSKRRHQLDLVRQFISTPINGKNGKAVTTTISPIPTQTAGKVVSPAGGGGSSPWRVSQESSLPNTFRFGLNTSYLPSFSSDHQPKRHVYIPDENCQRAPSSDCSTQEEIRNNSNGENMPPVATPAGNENMENLVHLPNPRRTLQNRMPLKDINILEVVHLPPWKKNPLGQATPLKDESALRDAISPITQRSSSDHSRRESRNLFGFEEFLDPNEHSQHEVQATALSQDQTLNDKLQRMKRLRPVDRDFPQVASTPLRYGYDNQLQQRSIRQMLCSTMIAPVFQPPSRNVDDSVGLFSETQLEPEVSFDHKKPRRTYLQERPKRKRKQRVKVVFIDTDSSDNDDDEEDSLESPQKAAKKRCRKDAEHEANLREFVTSFNKQCEEVEKFPVIIE</sequence>
<dbReference type="InterPro" id="IPR057261">
    <property type="entry name" value="Sororin-like_M"/>
</dbReference>
<dbReference type="InParanoid" id="B4N8R4"/>
<dbReference type="eggNOG" id="ENOG502TJUP">
    <property type="taxonomic scope" value="Eukaryota"/>
</dbReference>
<evidence type="ECO:0000256" key="6">
    <source>
        <dbReference type="ARBA" id="ARBA00023242"/>
    </source>
</evidence>
<name>B4N8R4_DROWI</name>
<evidence type="ECO:0000256" key="7">
    <source>
        <dbReference type="ARBA" id="ARBA00023306"/>
    </source>
</evidence>
<gene>
    <name evidence="10" type="primary">Dwil\GK12107</name>
    <name evidence="10" type="ORF">Dwil_GK12107</name>
</gene>
<evidence type="ECO:0000256" key="8">
    <source>
        <dbReference type="SAM" id="MobiDB-lite"/>
    </source>
</evidence>
<dbReference type="OrthoDB" id="8028148at2759"/>
<evidence type="ECO:0000256" key="5">
    <source>
        <dbReference type="ARBA" id="ARBA00022776"/>
    </source>
</evidence>
<keyword evidence="6" id="KW-0539">Nucleus</keyword>
<accession>B4N8R4</accession>
<feature type="region of interest" description="Disordered" evidence="8">
    <location>
        <begin position="550"/>
        <end position="584"/>
    </location>
</feature>